<comment type="similarity">
    <text evidence="2">Belongs to the 2H phosphoesterase superfamily. ThpR family.</text>
</comment>
<dbReference type="AlphaFoldDB" id="A0A126SYJ6"/>
<keyword evidence="1 2" id="KW-0378">Hydrolase</keyword>
<comment type="catalytic activity">
    <reaction evidence="2">
        <text>a 3'-end 2',3'-cyclophospho-ribonucleotide-RNA + H2O = a 3'-end 2'-phospho-ribonucleotide-RNA + H(+)</text>
        <dbReference type="Rhea" id="RHEA:11828"/>
        <dbReference type="Rhea" id="RHEA-COMP:10464"/>
        <dbReference type="Rhea" id="RHEA-COMP:17353"/>
        <dbReference type="ChEBI" id="CHEBI:15377"/>
        <dbReference type="ChEBI" id="CHEBI:15378"/>
        <dbReference type="ChEBI" id="CHEBI:83064"/>
        <dbReference type="ChEBI" id="CHEBI:173113"/>
        <dbReference type="EC" id="3.1.4.58"/>
    </reaction>
</comment>
<dbReference type="GO" id="GO:0008664">
    <property type="term" value="F:RNA 2',3'-cyclic 3'-phosphodiesterase activity"/>
    <property type="evidence" value="ECO:0007669"/>
    <property type="project" value="UniProtKB-EC"/>
</dbReference>
<feature type="short sequence motif" description="HXTX 2" evidence="2">
    <location>
        <begin position="120"/>
        <end position="123"/>
    </location>
</feature>
<feature type="active site" description="Proton acceptor" evidence="2">
    <location>
        <position position="120"/>
    </location>
</feature>
<evidence type="ECO:0000256" key="1">
    <source>
        <dbReference type="ARBA" id="ARBA00022801"/>
    </source>
</evidence>
<accession>A0A126SYJ6</accession>
<dbReference type="EMBL" id="KU144983">
    <property type="protein sequence ID" value="AMK59380.1"/>
    <property type="molecule type" value="Genomic_DNA"/>
</dbReference>
<dbReference type="EC" id="3.1.4.58" evidence="2"/>
<protein>
    <recommendedName>
        <fullName evidence="2">RNA 2',3'-cyclic phosphodiesterase</fullName>
        <shortName evidence="2">RNA 2',3'-CPDase</shortName>
        <ecNumber evidence="2">3.1.4.58</ecNumber>
    </recommendedName>
</protein>
<name>A0A126SYJ6_9BACT</name>
<comment type="function">
    <text evidence="2">Hydrolyzes RNA 2',3'-cyclic phosphodiester to an RNA 2'-phosphomonoester.</text>
</comment>
<organism evidence="3">
    <name type="scientific">uncultured bacterium UPO57</name>
    <dbReference type="NCBI Taxonomy" id="1776980"/>
    <lineage>
        <taxon>Bacteria</taxon>
        <taxon>environmental samples</taxon>
    </lineage>
</organism>
<dbReference type="Gene3D" id="3.90.1140.10">
    <property type="entry name" value="Cyclic phosphodiesterase"/>
    <property type="match status" value="1"/>
</dbReference>
<reference evidence="3" key="1">
    <citation type="journal article" date="2016" name="Appl. Environ. Microbiol.">
        <title>Functional Metagenomics of a Biostimulated Petroleum-Contaminated Soil Reveals an Extraordinary Diversity of Extradiol Dioxygenases.</title>
        <authorList>
            <person name="Terron-Gonzalez L."/>
            <person name="Martin-Cabello G."/>
            <person name="Ferrer M."/>
            <person name="Santero E."/>
        </authorList>
    </citation>
    <scope>NUCLEOTIDE SEQUENCE</scope>
</reference>
<dbReference type="HAMAP" id="MF_01940">
    <property type="entry name" value="RNA_CPDase"/>
    <property type="match status" value="1"/>
</dbReference>
<sequence length="190" mass="20601">MYRLFVSLSLPEVVLDALAQLQSGLKGARWLAEDQLHLTLQFIGEVDRHGLEECASALASVSAPAFELRLSGCGFYGDKRPRVLWVGAAPCPALMHLQSKIATALARAGHPGDRRKFSAHVTIARLNGVSQESAAAFAAMHGLFSCGPFPVTEFHLVRSLMGKEGSHYETLQSYRLPPSVAARATDRTIM</sequence>
<dbReference type="SUPFAM" id="SSF55144">
    <property type="entry name" value="LigT-like"/>
    <property type="match status" value="1"/>
</dbReference>
<keyword evidence="3" id="KW-0436">Ligase</keyword>
<dbReference type="InterPro" id="IPR004175">
    <property type="entry name" value="RNA_CPDase"/>
</dbReference>
<dbReference type="InterPro" id="IPR009097">
    <property type="entry name" value="Cyclic_Pdiesterase"/>
</dbReference>
<feature type="active site" description="Proton donor" evidence="2">
    <location>
        <position position="37"/>
    </location>
</feature>
<dbReference type="Pfam" id="PF13563">
    <property type="entry name" value="2_5_RNA_ligase2"/>
    <property type="match status" value="1"/>
</dbReference>
<dbReference type="GO" id="GO:0004113">
    <property type="term" value="F:2',3'-cyclic-nucleotide 3'-phosphodiesterase activity"/>
    <property type="evidence" value="ECO:0007669"/>
    <property type="project" value="InterPro"/>
</dbReference>
<dbReference type="PANTHER" id="PTHR35561:SF1">
    <property type="entry name" value="RNA 2',3'-CYCLIC PHOSPHODIESTERASE"/>
    <property type="match status" value="1"/>
</dbReference>
<feature type="short sequence motif" description="HXTX 1" evidence="2">
    <location>
        <begin position="37"/>
        <end position="40"/>
    </location>
</feature>
<dbReference type="GO" id="GO:0016874">
    <property type="term" value="F:ligase activity"/>
    <property type="evidence" value="ECO:0007669"/>
    <property type="project" value="UniProtKB-KW"/>
</dbReference>
<evidence type="ECO:0000313" key="3">
    <source>
        <dbReference type="EMBL" id="AMK59380.1"/>
    </source>
</evidence>
<proteinExistence type="inferred from homology"/>
<evidence type="ECO:0000256" key="2">
    <source>
        <dbReference type="HAMAP-Rule" id="MF_01940"/>
    </source>
</evidence>
<dbReference type="NCBIfam" id="TIGR02258">
    <property type="entry name" value="2_5_ligase"/>
    <property type="match status" value="1"/>
</dbReference>
<dbReference type="PANTHER" id="PTHR35561">
    <property type="entry name" value="RNA 2',3'-CYCLIC PHOSPHODIESTERASE"/>
    <property type="match status" value="1"/>
</dbReference>